<protein>
    <recommendedName>
        <fullName evidence="11">Peptidase S1 domain-containing protein</fullName>
    </recommendedName>
</protein>
<dbReference type="InterPro" id="IPR018114">
    <property type="entry name" value="TRYPSIN_HIS"/>
</dbReference>
<reference evidence="12" key="1">
    <citation type="submission" date="2015-12" db="EMBL/GenBank/DDBJ databases">
        <title>De novo transcriptome assembly of four potential Pierce s Disease insect vectors from Arizona vineyards.</title>
        <authorList>
            <person name="Tassone E.E."/>
        </authorList>
    </citation>
    <scope>NUCLEOTIDE SEQUENCE</scope>
</reference>
<feature type="domain" description="Peptidase S1" evidence="11">
    <location>
        <begin position="60"/>
        <end position="299"/>
    </location>
</feature>
<evidence type="ECO:0000256" key="4">
    <source>
        <dbReference type="ARBA" id="ARBA00022729"/>
    </source>
</evidence>
<dbReference type="GO" id="GO:0005576">
    <property type="term" value="C:extracellular region"/>
    <property type="evidence" value="ECO:0007669"/>
    <property type="project" value="UniProtKB-SubCell"/>
</dbReference>
<dbReference type="EMBL" id="GEDC01011056">
    <property type="protein sequence ID" value="JAS26242.1"/>
    <property type="molecule type" value="Transcribed_RNA"/>
</dbReference>
<dbReference type="InterPro" id="IPR009003">
    <property type="entry name" value="Peptidase_S1_PA"/>
</dbReference>
<dbReference type="GO" id="GO:0004252">
    <property type="term" value="F:serine-type endopeptidase activity"/>
    <property type="evidence" value="ECO:0007669"/>
    <property type="project" value="InterPro"/>
</dbReference>
<accession>A0A1B6DKR5</accession>
<dbReference type="AlphaFoldDB" id="A0A1B6DKR5"/>
<proteinExistence type="predicted"/>
<feature type="signal peptide" evidence="10">
    <location>
        <begin position="1"/>
        <end position="20"/>
    </location>
</feature>
<dbReference type="Pfam" id="PF00089">
    <property type="entry name" value="Trypsin"/>
    <property type="match status" value="1"/>
</dbReference>
<dbReference type="FunFam" id="2.40.10.10:FF:000146">
    <property type="entry name" value="Serine protease 53"/>
    <property type="match status" value="1"/>
</dbReference>
<organism evidence="12">
    <name type="scientific">Clastoptera arizonana</name>
    <name type="common">Arizona spittle bug</name>
    <dbReference type="NCBI Taxonomy" id="38151"/>
    <lineage>
        <taxon>Eukaryota</taxon>
        <taxon>Metazoa</taxon>
        <taxon>Ecdysozoa</taxon>
        <taxon>Arthropoda</taxon>
        <taxon>Hexapoda</taxon>
        <taxon>Insecta</taxon>
        <taxon>Pterygota</taxon>
        <taxon>Neoptera</taxon>
        <taxon>Paraneoptera</taxon>
        <taxon>Hemiptera</taxon>
        <taxon>Auchenorrhyncha</taxon>
        <taxon>Cercopoidea</taxon>
        <taxon>Clastopteridae</taxon>
        <taxon>Clastoptera</taxon>
    </lineage>
</organism>
<evidence type="ECO:0000256" key="6">
    <source>
        <dbReference type="ARBA" id="ARBA00022825"/>
    </source>
</evidence>
<evidence type="ECO:0000256" key="9">
    <source>
        <dbReference type="RuleBase" id="RU363034"/>
    </source>
</evidence>
<dbReference type="PANTHER" id="PTHR24252:SF7">
    <property type="entry name" value="HYALIN"/>
    <property type="match status" value="1"/>
</dbReference>
<dbReference type="PROSITE" id="PS50240">
    <property type="entry name" value="TRYPSIN_DOM"/>
    <property type="match status" value="1"/>
</dbReference>
<dbReference type="InterPro" id="IPR033116">
    <property type="entry name" value="TRYPSIN_SER"/>
</dbReference>
<dbReference type="Gene3D" id="2.40.10.10">
    <property type="entry name" value="Trypsin-like serine proteases"/>
    <property type="match status" value="1"/>
</dbReference>
<keyword evidence="5 9" id="KW-0378">Hydrolase</keyword>
<dbReference type="SUPFAM" id="SSF50494">
    <property type="entry name" value="Trypsin-like serine proteases"/>
    <property type="match status" value="1"/>
</dbReference>
<keyword evidence="3 9" id="KW-0645">Protease</keyword>
<keyword evidence="8" id="KW-1015">Disulfide bond</keyword>
<dbReference type="PRINTS" id="PR00722">
    <property type="entry name" value="CHYMOTRYPSIN"/>
</dbReference>
<keyword evidence="4 10" id="KW-0732">Signal</keyword>
<dbReference type="PROSITE" id="PS00134">
    <property type="entry name" value="TRYPSIN_HIS"/>
    <property type="match status" value="1"/>
</dbReference>
<dbReference type="PANTHER" id="PTHR24252">
    <property type="entry name" value="ACROSIN-RELATED"/>
    <property type="match status" value="1"/>
</dbReference>
<evidence type="ECO:0000259" key="11">
    <source>
        <dbReference type="PROSITE" id="PS50240"/>
    </source>
</evidence>
<dbReference type="PROSITE" id="PS00135">
    <property type="entry name" value="TRYPSIN_SER"/>
    <property type="match status" value="1"/>
</dbReference>
<dbReference type="InterPro" id="IPR001254">
    <property type="entry name" value="Trypsin_dom"/>
</dbReference>
<dbReference type="SMART" id="SM00020">
    <property type="entry name" value="Tryp_SPc"/>
    <property type="match status" value="1"/>
</dbReference>
<evidence type="ECO:0000256" key="3">
    <source>
        <dbReference type="ARBA" id="ARBA00022670"/>
    </source>
</evidence>
<evidence type="ECO:0000313" key="12">
    <source>
        <dbReference type="EMBL" id="JAS26242.1"/>
    </source>
</evidence>
<evidence type="ECO:0000256" key="8">
    <source>
        <dbReference type="ARBA" id="ARBA00023157"/>
    </source>
</evidence>
<keyword evidence="6 9" id="KW-0720">Serine protease</keyword>
<dbReference type="InterPro" id="IPR001314">
    <property type="entry name" value="Peptidase_S1A"/>
</dbReference>
<evidence type="ECO:0000256" key="7">
    <source>
        <dbReference type="ARBA" id="ARBA00023145"/>
    </source>
</evidence>
<sequence>FDRMYLLSIFFLICAGQVFSEDNDNVTSYTPRGIYLPFTHTNLKLQDPIIRKDLILGLKIINGHEAKVGQFPYLVGLGIFLKHRSFFCGGTLIGPTTILTAAHCVQGAEDIKVFLGFFNIMEFEEPGSYVTFVGPANIKSHPQYNGSVYYNDIAIIQLDEVIQLSDTIQTIALPKQAVTVDNSSAFVISGWGKIKDNSQPITDKKHYYSIYGQDYSSCSAYYKTEASYDTYSNHICTNGAGGVGPCRGDSGGPLVQVNSDGSSTMVGLISLGIGSCEVGAPSLYTDMSKFRDWVIANSDYTD</sequence>
<dbReference type="CDD" id="cd00190">
    <property type="entry name" value="Tryp_SPc"/>
    <property type="match status" value="1"/>
</dbReference>
<keyword evidence="7" id="KW-0865">Zymogen</keyword>
<keyword evidence="2" id="KW-0964">Secreted</keyword>
<feature type="non-terminal residue" evidence="12">
    <location>
        <position position="1"/>
    </location>
</feature>
<comment type="subcellular location">
    <subcellularLocation>
        <location evidence="1">Secreted</location>
    </subcellularLocation>
</comment>
<evidence type="ECO:0000256" key="10">
    <source>
        <dbReference type="SAM" id="SignalP"/>
    </source>
</evidence>
<gene>
    <name evidence="12" type="ORF">g.1373</name>
</gene>
<dbReference type="GO" id="GO:0006508">
    <property type="term" value="P:proteolysis"/>
    <property type="evidence" value="ECO:0007669"/>
    <property type="project" value="UniProtKB-KW"/>
</dbReference>
<evidence type="ECO:0000256" key="5">
    <source>
        <dbReference type="ARBA" id="ARBA00022801"/>
    </source>
</evidence>
<name>A0A1B6DKR5_9HEMI</name>
<feature type="chain" id="PRO_5008581327" description="Peptidase S1 domain-containing protein" evidence="10">
    <location>
        <begin position="21"/>
        <end position="302"/>
    </location>
</feature>
<evidence type="ECO:0000256" key="2">
    <source>
        <dbReference type="ARBA" id="ARBA00022525"/>
    </source>
</evidence>
<dbReference type="InterPro" id="IPR043504">
    <property type="entry name" value="Peptidase_S1_PA_chymotrypsin"/>
</dbReference>
<evidence type="ECO:0000256" key="1">
    <source>
        <dbReference type="ARBA" id="ARBA00004613"/>
    </source>
</evidence>